<dbReference type="Gene3D" id="1.20.1560.10">
    <property type="entry name" value="ABC transporter type 1, transmembrane domain"/>
    <property type="match status" value="1"/>
</dbReference>
<feature type="domain" description="ABC transmembrane type-1" evidence="15">
    <location>
        <begin position="709"/>
        <end position="994"/>
    </location>
</feature>
<dbReference type="OrthoDB" id="6500128at2759"/>
<gene>
    <name evidence="16" type="ORF">B0T11DRAFT_67915</name>
</gene>
<dbReference type="CDD" id="cd18578">
    <property type="entry name" value="ABC_6TM_Pgp_ABCB1_D2_like"/>
    <property type="match status" value="1"/>
</dbReference>
<evidence type="ECO:0000256" key="3">
    <source>
        <dbReference type="ARBA" id="ARBA00007577"/>
    </source>
</evidence>
<proteinExistence type="inferred from homology"/>
<reference evidence="16" key="1">
    <citation type="journal article" date="2021" name="Nat. Commun.">
        <title>Genetic determinants of endophytism in the Arabidopsis root mycobiome.</title>
        <authorList>
            <person name="Mesny F."/>
            <person name="Miyauchi S."/>
            <person name="Thiergart T."/>
            <person name="Pickel B."/>
            <person name="Atanasova L."/>
            <person name="Karlsson M."/>
            <person name="Huettel B."/>
            <person name="Barry K.W."/>
            <person name="Haridas S."/>
            <person name="Chen C."/>
            <person name="Bauer D."/>
            <person name="Andreopoulos W."/>
            <person name="Pangilinan J."/>
            <person name="LaButti K."/>
            <person name="Riley R."/>
            <person name="Lipzen A."/>
            <person name="Clum A."/>
            <person name="Drula E."/>
            <person name="Henrissat B."/>
            <person name="Kohler A."/>
            <person name="Grigoriev I.V."/>
            <person name="Martin F.M."/>
            <person name="Hacquard S."/>
        </authorList>
    </citation>
    <scope>NUCLEOTIDE SEQUENCE</scope>
    <source>
        <strain evidence="16">MPI-CAGE-AT-0016</strain>
    </source>
</reference>
<dbReference type="GO" id="GO:0005524">
    <property type="term" value="F:ATP binding"/>
    <property type="evidence" value="ECO:0007669"/>
    <property type="project" value="UniProtKB-KW"/>
</dbReference>
<feature type="transmembrane region" description="Helical" evidence="13">
    <location>
        <begin position="707"/>
        <end position="730"/>
    </location>
</feature>
<feature type="transmembrane region" description="Helical" evidence="13">
    <location>
        <begin position="933"/>
        <end position="953"/>
    </location>
</feature>
<dbReference type="Pfam" id="PF00005">
    <property type="entry name" value="ABC_tran"/>
    <property type="match status" value="2"/>
</dbReference>
<sequence length="1292" mass="140806">MSAPIPLAEAPIEAEKKTTEKPVELSKESDTQEEAGDHGGFMRVFKYARPMDILLEAIGITAAIASGVALALVNVVMGQYVNILSDAGMGQGVPPNFLSEVSKYSLYYVYIGIARLALTYIYSTMFTWVSFNIVRNIRRNYMKAALSQEVSFFDRGAGGSISMQATVNGKLIQSGIAEKLGQVFQSLATLVAAFIIAFVSQWKLTLIIICIPPVLLVIIGGTATLDSIVETGIIKNNAQAGTFAESILGSVRTIHAFNLRPRLVREYAGYTQKSREMGQKKNWLYGVMFGGEYFVIYAGMGLAFWQGVAMISRGEVEKIGTVFTVLFSVIIASTSINALAPHILAFSRATTAANELFTLIDRQSEIDPFVETGLKPSKTEGTIDIQGVSFAYPTRPDTKVLEDFTLRVPAGKVTALVGPSGSGKSTIIGLLERWYNPASGSIKLDGTDIADLNLRWLRTNVRLVQQEPVLFNGTVFENISYGLVGTQWESASREDQLRRVKEAATMAFAHDFIEQLPQGYDTRIGERGGLLSGGQKQRVAIARSVVSEPRILLLDEATSALDPHAEGIVQQALDRASKDRTTIVIAHKLRTVRDADNIVVLSKGHIVEQGRHDDLVAAGNVYARLVKAQDLTAAADDGNSSGSDTEEPEREEEEALDKPQSLARYNTTEARHLGTLKDREDFSLYKRTGLPHTVVKLVAATWELRNWYLIVLLACFAGGAIFPGQAILLAKVMDVFGASDMVARGNFISLMFFVLALGSLVAYFVMGWATNVIAQKLNERLRNEILDHTLRQDLRFFDRPENTVGALTSRLSSYPESIYELMGFNIALMLMAIITVIASSILSIIVSWKLGLVGVFAGLPPMLLAGYTRIRVETRMDSDIDKRFSQSASIASENITAIRTVSSLAIESTVLARYTDELDTAIAGSRAPLFHMMFYFSCTQSIEYFILGLGFWWGSKLLSQGELSFYQFIVSFMAVYFSGQGAGQLFSFASSFTKANHAANYYFWISSLQPTIQETPDNQDSGPRDGCKSFDFEGVQFSYPLAPDNRVLKGVSLTISPGQFVAFVGASGCGKSTMVSLLQRFYDPTSGRIVIDGSAGLDQLNPWLYRTRVALVQQEPTLFPGTIRANVSMGVDFELQGGGSTDNTAQRLPTASDADLEAALRAANAWDFVSSLPQGLDTPCGTSGSQLSGGQKQRIAIARALVRNPQVLLLDEATSALDTESERVVQSALMAATGAGERITIAVAHRLSTVRDADCIFVFYGGRIVEAGTHDELSARGGMYKKMCKAQSLDSA</sequence>
<keyword evidence="11" id="KW-0325">Glycoprotein</keyword>
<dbReference type="GO" id="GO:0005743">
    <property type="term" value="C:mitochondrial inner membrane"/>
    <property type="evidence" value="ECO:0007669"/>
    <property type="project" value="TreeGrafter"/>
</dbReference>
<feature type="domain" description="ABC transporter" evidence="14">
    <location>
        <begin position="383"/>
        <end position="628"/>
    </location>
</feature>
<evidence type="ECO:0000256" key="9">
    <source>
        <dbReference type="ARBA" id="ARBA00022989"/>
    </source>
</evidence>
<dbReference type="GO" id="GO:0015421">
    <property type="term" value="F:ABC-type oligopeptide transporter activity"/>
    <property type="evidence" value="ECO:0007669"/>
    <property type="project" value="TreeGrafter"/>
</dbReference>
<feature type="compositionally biased region" description="Acidic residues" evidence="12">
    <location>
        <begin position="644"/>
        <end position="655"/>
    </location>
</feature>
<keyword evidence="9 13" id="KW-1133">Transmembrane helix</keyword>
<evidence type="ECO:0000256" key="5">
    <source>
        <dbReference type="ARBA" id="ARBA00022692"/>
    </source>
</evidence>
<evidence type="ECO:0000313" key="16">
    <source>
        <dbReference type="EMBL" id="KAH7368862.1"/>
    </source>
</evidence>
<dbReference type="PANTHER" id="PTHR43394:SF1">
    <property type="entry name" value="ATP-BINDING CASSETTE SUB-FAMILY B MEMBER 10, MITOCHONDRIAL"/>
    <property type="match status" value="1"/>
</dbReference>
<evidence type="ECO:0000259" key="15">
    <source>
        <dbReference type="PROSITE" id="PS50929"/>
    </source>
</evidence>
<evidence type="ECO:0000256" key="1">
    <source>
        <dbReference type="ARBA" id="ARBA00004141"/>
    </source>
</evidence>
<dbReference type="CDD" id="cd18577">
    <property type="entry name" value="ABC_6TM_Pgp_ABCB1_D1_like"/>
    <property type="match status" value="1"/>
</dbReference>
<dbReference type="Pfam" id="PF00664">
    <property type="entry name" value="ABC_membrane"/>
    <property type="match status" value="2"/>
</dbReference>
<evidence type="ECO:0000256" key="11">
    <source>
        <dbReference type="ARBA" id="ARBA00023180"/>
    </source>
</evidence>
<evidence type="ECO:0000256" key="7">
    <source>
        <dbReference type="ARBA" id="ARBA00022741"/>
    </source>
</evidence>
<feature type="transmembrane region" description="Helical" evidence="13">
    <location>
        <begin position="205"/>
        <end position="225"/>
    </location>
</feature>
<dbReference type="CDD" id="cd03249">
    <property type="entry name" value="ABC_MTABC3_MDL1_MDL2"/>
    <property type="match status" value="2"/>
</dbReference>
<feature type="region of interest" description="Disordered" evidence="12">
    <location>
        <begin position="634"/>
        <end position="661"/>
    </location>
</feature>
<dbReference type="InterPro" id="IPR003439">
    <property type="entry name" value="ABC_transporter-like_ATP-bd"/>
</dbReference>
<keyword evidence="5 13" id="KW-0812">Transmembrane</keyword>
<feature type="transmembrane region" description="Helical" evidence="13">
    <location>
        <begin position="283"/>
        <end position="307"/>
    </location>
</feature>
<comment type="caution">
    <text evidence="16">The sequence shown here is derived from an EMBL/GenBank/DDBJ whole genome shotgun (WGS) entry which is preliminary data.</text>
</comment>
<dbReference type="InterPro" id="IPR039421">
    <property type="entry name" value="Type_1_exporter"/>
</dbReference>
<dbReference type="PROSITE" id="PS00211">
    <property type="entry name" value="ABC_TRANSPORTER_1"/>
    <property type="match status" value="2"/>
</dbReference>
<dbReference type="SUPFAM" id="SSF90123">
    <property type="entry name" value="ABC transporter transmembrane region"/>
    <property type="match status" value="2"/>
</dbReference>
<dbReference type="Gene3D" id="3.40.50.300">
    <property type="entry name" value="P-loop containing nucleotide triphosphate hydrolases"/>
    <property type="match status" value="2"/>
</dbReference>
<feature type="domain" description="ABC transmembrane type-1" evidence="15">
    <location>
        <begin position="57"/>
        <end position="348"/>
    </location>
</feature>
<dbReference type="GO" id="GO:0090374">
    <property type="term" value="P:oligopeptide export from mitochondrion"/>
    <property type="evidence" value="ECO:0007669"/>
    <property type="project" value="TreeGrafter"/>
</dbReference>
<organism evidence="16 17">
    <name type="scientific">Plectosphaerella cucumerina</name>
    <dbReference type="NCBI Taxonomy" id="40658"/>
    <lineage>
        <taxon>Eukaryota</taxon>
        <taxon>Fungi</taxon>
        <taxon>Dikarya</taxon>
        <taxon>Ascomycota</taxon>
        <taxon>Pezizomycotina</taxon>
        <taxon>Sordariomycetes</taxon>
        <taxon>Hypocreomycetidae</taxon>
        <taxon>Glomerellales</taxon>
        <taxon>Plectosphaerellaceae</taxon>
        <taxon>Plectosphaerella</taxon>
    </lineage>
</organism>
<feature type="transmembrane region" description="Helical" evidence="13">
    <location>
        <begin position="53"/>
        <end position="77"/>
    </location>
</feature>
<dbReference type="FunFam" id="3.40.50.300:FF:001530">
    <property type="entry name" value="ABC multidrug transporter (Eurofung)"/>
    <property type="match status" value="1"/>
</dbReference>
<evidence type="ECO:0000256" key="8">
    <source>
        <dbReference type="ARBA" id="ARBA00022840"/>
    </source>
</evidence>
<dbReference type="InterPro" id="IPR003593">
    <property type="entry name" value="AAA+_ATPase"/>
</dbReference>
<dbReference type="InterPro" id="IPR036640">
    <property type="entry name" value="ABC1_TM_sf"/>
</dbReference>
<evidence type="ECO:0000256" key="4">
    <source>
        <dbReference type="ARBA" id="ARBA00022448"/>
    </source>
</evidence>
<dbReference type="PROSITE" id="PS50893">
    <property type="entry name" value="ABC_TRANSPORTER_2"/>
    <property type="match status" value="2"/>
</dbReference>
<evidence type="ECO:0000313" key="17">
    <source>
        <dbReference type="Proteomes" id="UP000813385"/>
    </source>
</evidence>
<feature type="transmembrane region" description="Helical" evidence="13">
    <location>
        <begin position="107"/>
        <end position="134"/>
    </location>
</feature>
<feature type="transmembrane region" description="Helical" evidence="13">
    <location>
        <begin position="750"/>
        <end position="774"/>
    </location>
</feature>
<evidence type="ECO:0000256" key="10">
    <source>
        <dbReference type="ARBA" id="ARBA00023136"/>
    </source>
</evidence>
<dbReference type="InterPro" id="IPR027417">
    <property type="entry name" value="P-loop_NTPase"/>
</dbReference>
<dbReference type="PROSITE" id="PS50929">
    <property type="entry name" value="ABC_TM1F"/>
    <property type="match status" value="2"/>
</dbReference>
<keyword evidence="16" id="KW-0378">Hydrolase</keyword>
<evidence type="ECO:0000256" key="2">
    <source>
        <dbReference type="ARBA" id="ARBA00004308"/>
    </source>
</evidence>
<dbReference type="PANTHER" id="PTHR43394">
    <property type="entry name" value="ATP-DEPENDENT PERMEASE MDL1, MITOCHONDRIAL"/>
    <property type="match status" value="1"/>
</dbReference>
<name>A0A8K0X6G2_9PEZI</name>
<protein>
    <submittedName>
        <fullName evidence="16">P-loop containing nucleoside triphosphate hydrolase protein</fullName>
    </submittedName>
</protein>
<accession>A0A8K0X6G2</accession>
<evidence type="ECO:0000259" key="14">
    <source>
        <dbReference type="PROSITE" id="PS50893"/>
    </source>
</evidence>
<evidence type="ECO:0000256" key="12">
    <source>
        <dbReference type="SAM" id="MobiDB-lite"/>
    </source>
</evidence>
<feature type="compositionally biased region" description="Basic and acidic residues" evidence="12">
    <location>
        <begin position="13"/>
        <end position="30"/>
    </location>
</feature>
<keyword evidence="10 13" id="KW-0472">Membrane</keyword>
<keyword evidence="8" id="KW-0067">ATP-binding</keyword>
<evidence type="ECO:0000256" key="13">
    <source>
        <dbReference type="SAM" id="Phobius"/>
    </source>
</evidence>
<feature type="compositionally biased region" description="Low complexity" evidence="12">
    <location>
        <begin position="1"/>
        <end position="11"/>
    </location>
</feature>
<dbReference type="GO" id="GO:0012505">
    <property type="term" value="C:endomembrane system"/>
    <property type="evidence" value="ECO:0007669"/>
    <property type="project" value="UniProtKB-SubCell"/>
</dbReference>
<feature type="region of interest" description="Disordered" evidence="12">
    <location>
        <begin position="1"/>
        <end position="36"/>
    </location>
</feature>
<keyword evidence="4" id="KW-0813">Transport</keyword>
<comment type="subcellular location">
    <subcellularLocation>
        <location evidence="2">Endomembrane system</location>
    </subcellularLocation>
    <subcellularLocation>
        <location evidence="1">Membrane</location>
        <topology evidence="1">Multi-pass membrane protein</topology>
    </subcellularLocation>
</comment>
<feature type="domain" description="ABC transporter" evidence="14">
    <location>
        <begin position="1030"/>
        <end position="1286"/>
    </location>
</feature>
<feature type="transmembrane region" description="Helical" evidence="13">
    <location>
        <begin position="818"/>
        <end position="842"/>
    </location>
</feature>
<feature type="transmembrane region" description="Helical" evidence="13">
    <location>
        <begin position="848"/>
        <end position="867"/>
    </location>
</feature>
<dbReference type="FunFam" id="3.40.50.300:FF:000913">
    <property type="entry name" value="ABC multidrug transporter SitT"/>
    <property type="match status" value="1"/>
</dbReference>
<dbReference type="SMART" id="SM00382">
    <property type="entry name" value="AAA"/>
    <property type="match status" value="2"/>
</dbReference>
<feature type="transmembrane region" description="Helical" evidence="13">
    <location>
        <begin position="319"/>
        <end position="340"/>
    </location>
</feature>
<dbReference type="Proteomes" id="UP000813385">
    <property type="component" value="Unassembled WGS sequence"/>
</dbReference>
<evidence type="ECO:0000256" key="6">
    <source>
        <dbReference type="ARBA" id="ARBA00022737"/>
    </source>
</evidence>
<dbReference type="SUPFAM" id="SSF52540">
    <property type="entry name" value="P-loop containing nucleoside triphosphate hydrolases"/>
    <property type="match status" value="2"/>
</dbReference>
<keyword evidence="17" id="KW-1185">Reference proteome</keyword>
<comment type="similarity">
    <text evidence="3">Belongs to the ABC transporter superfamily. ABCB family. Multidrug resistance exporter (TC 3.A.1.201) subfamily.</text>
</comment>
<dbReference type="InterPro" id="IPR011527">
    <property type="entry name" value="ABC1_TM_dom"/>
</dbReference>
<keyword evidence="7" id="KW-0547">Nucleotide-binding</keyword>
<keyword evidence="6" id="KW-0677">Repeat</keyword>
<feature type="transmembrane region" description="Helical" evidence="13">
    <location>
        <begin position="180"/>
        <end position="199"/>
    </location>
</feature>
<dbReference type="EMBL" id="JAGPXD010000002">
    <property type="protein sequence ID" value="KAH7368862.1"/>
    <property type="molecule type" value="Genomic_DNA"/>
</dbReference>
<dbReference type="InterPro" id="IPR017871">
    <property type="entry name" value="ABC_transporter-like_CS"/>
</dbReference>
<dbReference type="GO" id="GO:0016887">
    <property type="term" value="F:ATP hydrolysis activity"/>
    <property type="evidence" value="ECO:0007669"/>
    <property type="project" value="InterPro"/>
</dbReference>
<dbReference type="FunFam" id="1.20.1560.10:FF:000057">
    <property type="entry name" value="ABC multidrug transporter SitT"/>
    <property type="match status" value="1"/>
</dbReference>